<protein>
    <submittedName>
        <fullName evidence="4">Dolichyl-diphosphooligosaccharide--protein glycosyltransferase subunit 2</fullName>
    </submittedName>
</protein>
<dbReference type="AlphaFoldDB" id="A0A183BJ35"/>
<dbReference type="PROSITE" id="PS51387">
    <property type="entry name" value="FAD_PCMH"/>
    <property type="match status" value="1"/>
</dbReference>
<dbReference type="WBParaSite" id="GPLIN_000061400">
    <property type="protein sequence ID" value="GPLIN_000061400"/>
    <property type="gene ID" value="GPLIN_000061400"/>
</dbReference>
<sequence length="962" mass="110301">MNNLSSTVQQPFWISTEVEQLHFRKECISAQLCTEPRFTLVNQMPKYNERLSHDWSMSKAEVPGISLEFFTFWGRGVPSDVTIQVLVHGIDPKFKFSRTCDESSYVSVFQFGAKVKGQNDEVYEKVQLELHGQCFNATLTIQLFRHRCPWCLIEQSEKSFAQLTDTEPFPCQLPLQFRTNLLIILLAVATVINVIAFVGLLIICERQRRNNHQEKQGGLSRDIQNFSGLFPRVEQRCPPCPTSKNRVLTTRAQRFLPTISEEFYEVIDDDDTETKPHIPLHFVHNSSPPPTCTFQRQQILPNMVQLPISNKCDHCFLRLRDDDRCSCGSLNSSLESNFGNSVQENDEEALNDLHSTSLNASHKDNSISSHAIDSESVQQQKNRPLGTLNLPLDHKISKLQTFVRFTHTKSPDHEVFVVAKEHKKLNGYYQLEMKMSRDFMRFNSRPGKYKCELILGDSRVRSGLRWEIFDAFLDITKQSQPEEPSYKPRKRDTPNFERMPEIQHKLKKIEGCKTKYWTTLSYAFCFGCFLPLILLSFNWRITTLKALQNLFSASDDTKFSASIFFNIMEQLLALKREFPNARLMAGNTEIGVELKFRHIDLRRVINIKNIPSLRAFRSEEHGLWLGIGITLNEMKNILVQFIDTLPNQKTRIFAEICNILCLFAGNHVRNMATVAGNIATASPISDLNPIWMASGAKILLKSEEANRIVCLDQNFFPSYRKTLIAPDEVITDLFIPYSSSNQFFRAYKQAQRREDDIAIVTGVFSVKFYQNKGLRVESMQMAFGGMGATTRMASKSTQNLKGRIWDEALFNDLSGALADEFRLPENVPGGMAKYRQALVLSFSLKFYLYVREQLGLTCEKREMLHLSEIENKFESTQIYQDVLPSQNKTDPAIGEPPLFLGSAPFFAIREAIRNYRIQNGNLGYFRLDSPATPERIRLACEDSLLEKAIPQPSKGQKWTTEL</sequence>
<dbReference type="InterPro" id="IPR055374">
    <property type="entry name" value="Ribophorin_II_3rd"/>
</dbReference>
<dbReference type="Pfam" id="PF00941">
    <property type="entry name" value="FAD_binding_5"/>
    <property type="match status" value="1"/>
</dbReference>
<dbReference type="SUPFAM" id="SSF55447">
    <property type="entry name" value="CO dehydrogenase flavoprotein C-terminal domain-like"/>
    <property type="match status" value="1"/>
</dbReference>
<feature type="transmembrane region" description="Helical" evidence="1">
    <location>
        <begin position="181"/>
        <end position="203"/>
    </location>
</feature>
<feature type="domain" description="FAD-binding PCMH-type" evidence="2">
    <location>
        <begin position="551"/>
        <end position="740"/>
    </location>
</feature>
<dbReference type="PANTHER" id="PTHR45444:SF3">
    <property type="entry name" value="XANTHINE DEHYDROGENASE"/>
    <property type="match status" value="1"/>
</dbReference>
<dbReference type="Gene3D" id="3.30.390.50">
    <property type="entry name" value="CO dehydrogenase flavoprotein, C-terminal domain"/>
    <property type="match status" value="1"/>
</dbReference>
<accession>A0A183BJ35</accession>
<dbReference type="InterPro" id="IPR005107">
    <property type="entry name" value="CO_DH_flav_C"/>
</dbReference>
<proteinExistence type="predicted"/>
<keyword evidence="1" id="KW-1133">Transmembrane helix</keyword>
<dbReference type="InterPro" id="IPR057569">
    <property type="entry name" value="C2_nem"/>
</dbReference>
<dbReference type="Gene3D" id="3.30.43.10">
    <property type="entry name" value="Uridine Diphospho-n-acetylenolpyruvylglucosamine Reductase, domain 2"/>
    <property type="match status" value="1"/>
</dbReference>
<evidence type="ECO:0000259" key="2">
    <source>
        <dbReference type="PROSITE" id="PS51387"/>
    </source>
</evidence>
<dbReference type="InterPro" id="IPR037165">
    <property type="entry name" value="AldOxase/xan_DH_Mopterin-bd_sf"/>
</dbReference>
<dbReference type="SUPFAM" id="SSF56003">
    <property type="entry name" value="Molybdenum cofactor-binding domain"/>
    <property type="match status" value="1"/>
</dbReference>
<evidence type="ECO:0000313" key="4">
    <source>
        <dbReference type="WBParaSite" id="GPLIN_000061400"/>
    </source>
</evidence>
<name>A0A183BJ35_GLOPA</name>
<dbReference type="SUPFAM" id="SSF56176">
    <property type="entry name" value="FAD-binding/transporter-associated domain-like"/>
    <property type="match status" value="1"/>
</dbReference>
<feature type="transmembrane region" description="Helical" evidence="1">
    <location>
        <begin position="516"/>
        <end position="539"/>
    </location>
</feature>
<dbReference type="InterPro" id="IPR016208">
    <property type="entry name" value="Ald_Oxase/xanthine_DH-like"/>
</dbReference>
<dbReference type="InterPro" id="IPR016169">
    <property type="entry name" value="FAD-bd_PCMH_sub2"/>
</dbReference>
<dbReference type="FunFam" id="3.30.465.10:FF:000004">
    <property type="entry name" value="Xanthine dehydrogenase/oxidase"/>
    <property type="match status" value="1"/>
</dbReference>
<dbReference type="GO" id="GO:0071949">
    <property type="term" value="F:FAD binding"/>
    <property type="evidence" value="ECO:0007669"/>
    <property type="project" value="InterPro"/>
</dbReference>
<dbReference type="Gene3D" id="3.30.465.10">
    <property type="match status" value="1"/>
</dbReference>
<dbReference type="InterPro" id="IPR036683">
    <property type="entry name" value="CO_DH_flav_C_dom_sf"/>
</dbReference>
<dbReference type="InterPro" id="IPR002346">
    <property type="entry name" value="Mopterin_DH_FAD-bd"/>
</dbReference>
<dbReference type="InterPro" id="IPR016166">
    <property type="entry name" value="FAD-bd_PCMH"/>
</dbReference>
<organism evidence="3 4">
    <name type="scientific">Globodera pallida</name>
    <name type="common">Potato cyst nematode worm</name>
    <name type="synonym">Heterodera pallida</name>
    <dbReference type="NCBI Taxonomy" id="36090"/>
    <lineage>
        <taxon>Eukaryota</taxon>
        <taxon>Metazoa</taxon>
        <taxon>Ecdysozoa</taxon>
        <taxon>Nematoda</taxon>
        <taxon>Chromadorea</taxon>
        <taxon>Rhabditida</taxon>
        <taxon>Tylenchina</taxon>
        <taxon>Tylenchomorpha</taxon>
        <taxon>Tylenchoidea</taxon>
        <taxon>Heteroderidae</taxon>
        <taxon>Heteroderinae</taxon>
        <taxon>Globodera</taxon>
    </lineage>
</organism>
<reference evidence="4" key="3">
    <citation type="submission" date="2016-06" db="UniProtKB">
        <authorList>
            <consortium name="WormBaseParasite"/>
        </authorList>
    </citation>
    <scope>IDENTIFICATION</scope>
</reference>
<reference evidence="3" key="1">
    <citation type="submission" date="2013-12" db="EMBL/GenBank/DDBJ databases">
        <authorList>
            <person name="Aslett M."/>
        </authorList>
    </citation>
    <scope>NUCLEOTIDE SEQUENCE [LARGE SCALE GENOMIC DNA]</scope>
    <source>
        <strain evidence="3">Lindley</strain>
    </source>
</reference>
<dbReference type="SMART" id="SM01092">
    <property type="entry name" value="CO_deh_flav_C"/>
    <property type="match status" value="1"/>
</dbReference>
<dbReference type="Pfam" id="PF03450">
    <property type="entry name" value="CO_deh_flav_C"/>
    <property type="match status" value="1"/>
</dbReference>
<keyword evidence="3" id="KW-1185">Reference proteome</keyword>
<keyword evidence="1" id="KW-0812">Transmembrane</keyword>
<evidence type="ECO:0000313" key="3">
    <source>
        <dbReference type="Proteomes" id="UP000050741"/>
    </source>
</evidence>
<dbReference type="Pfam" id="PF23860">
    <property type="entry name" value="Ribophorin_II_3rd"/>
    <property type="match status" value="1"/>
</dbReference>
<dbReference type="GO" id="GO:0016491">
    <property type="term" value="F:oxidoreductase activity"/>
    <property type="evidence" value="ECO:0007669"/>
    <property type="project" value="InterPro"/>
</dbReference>
<dbReference type="GO" id="GO:0005506">
    <property type="term" value="F:iron ion binding"/>
    <property type="evidence" value="ECO:0007669"/>
    <property type="project" value="InterPro"/>
</dbReference>
<keyword evidence="1" id="KW-0472">Membrane</keyword>
<dbReference type="Proteomes" id="UP000050741">
    <property type="component" value="Unassembled WGS sequence"/>
</dbReference>
<dbReference type="InterPro" id="IPR016167">
    <property type="entry name" value="FAD-bd_PCMH_sub1"/>
</dbReference>
<dbReference type="Pfam" id="PF25330">
    <property type="entry name" value="C2_nem"/>
    <property type="match status" value="1"/>
</dbReference>
<dbReference type="Gene3D" id="3.30.365.10">
    <property type="entry name" value="Aldehyde oxidase/xanthine dehydrogenase, molybdopterin binding domain"/>
    <property type="match status" value="1"/>
</dbReference>
<dbReference type="PANTHER" id="PTHR45444">
    <property type="entry name" value="XANTHINE DEHYDROGENASE"/>
    <property type="match status" value="1"/>
</dbReference>
<dbReference type="InterPro" id="IPR036318">
    <property type="entry name" value="FAD-bd_PCMH-like_sf"/>
</dbReference>
<reference evidence="3" key="2">
    <citation type="submission" date="2014-05" db="EMBL/GenBank/DDBJ databases">
        <title>The genome and life-stage specific transcriptomes of Globodera pallida elucidate key aspects of plant parasitism by a cyst nematode.</title>
        <authorList>
            <person name="Cotton J.A."/>
            <person name="Lilley C.J."/>
            <person name="Jones L.M."/>
            <person name="Kikuchi T."/>
            <person name="Reid A.J."/>
            <person name="Thorpe P."/>
            <person name="Tsai I.J."/>
            <person name="Beasley H."/>
            <person name="Blok V."/>
            <person name="Cock P.J.A."/>
            <person name="Van den Akker S.E."/>
            <person name="Holroyd N."/>
            <person name="Hunt M."/>
            <person name="Mantelin S."/>
            <person name="Naghra H."/>
            <person name="Pain A."/>
            <person name="Palomares-Rius J.E."/>
            <person name="Zarowiecki M."/>
            <person name="Berriman M."/>
            <person name="Jones J.T."/>
            <person name="Urwin P.E."/>
        </authorList>
    </citation>
    <scope>NUCLEOTIDE SEQUENCE [LARGE SCALE GENOMIC DNA]</scope>
    <source>
        <strain evidence="3">Lindley</strain>
    </source>
</reference>
<evidence type="ECO:0000256" key="1">
    <source>
        <dbReference type="SAM" id="Phobius"/>
    </source>
</evidence>